<dbReference type="GO" id="GO:0000963">
    <property type="term" value="P:mitochondrial RNA processing"/>
    <property type="evidence" value="ECO:0007669"/>
    <property type="project" value="TreeGrafter"/>
</dbReference>
<name>A0A812T369_9DINO</name>
<dbReference type="PANTHER" id="PTHR21228:SF40">
    <property type="entry name" value="LD45607P"/>
    <property type="match status" value="1"/>
</dbReference>
<accession>A0A812T369</accession>
<dbReference type="InterPro" id="IPR050870">
    <property type="entry name" value="FAST_kinase"/>
</dbReference>
<sequence length="308" mass="33330">MSPRELCTSFWACAHLADVAPEALNLAKVVGRKIPDQVASLEHQGLSQCFWAAAHLQSTSKKASPSLQKVLRKVAAAVATVLPERAAELKPQDMPELLEALPALADRLPEKVHEMMPQHLSNCLWATAQLRGSERALKNVEPLAKAIRSEAKRLKPQELATCLCASAHLKDVAPEVLQLVPAVAYSVEECELKPRELSNCLWASAHLVHEAPSVLSMAGALAGQIPESAPRMTSQEVSNYLLAVALHDGEDGGLAKIGDQTLLAGVERLKKLLPKLTKQQLFIHAPTVLWACARAGHRDVDLLTLLAK</sequence>
<keyword evidence="2" id="KW-1185">Reference proteome</keyword>
<dbReference type="Proteomes" id="UP000601435">
    <property type="component" value="Unassembled WGS sequence"/>
</dbReference>
<reference evidence="1" key="1">
    <citation type="submission" date="2021-02" db="EMBL/GenBank/DDBJ databases">
        <authorList>
            <person name="Dougan E. K."/>
            <person name="Rhodes N."/>
            <person name="Thang M."/>
            <person name="Chan C."/>
        </authorList>
    </citation>
    <scope>NUCLEOTIDE SEQUENCE</scope>
</reference>
<dbReference type="GO" id="GO:0035770">
    <property type="term" value="C:ribonucleoprotein granule"/>
    <property type="evidence" value="ECO:0007669"/>
    <property type="project" value="TreeGrafter"/>
</dbReference>
<dbReference type="OrthoDB" id="2019031at2759"/>
<organism evidence="1 2">
    <name type="scientific">Symbiodinium necroappetens</name>
    <dbReference type="NCBI Taxonomy" id="1628268"/>
    <lineage>
        <taxon>Eukaryota</taxon>
        <taxon>Sar</taxon>
        <taxon>Alveolata</taxon>
        <taxon>Dinophyceae</taxon>
        <taxon>Suessiales</taxon>
        <taxon>Symbiodiniaceae</taxon>
        <taxon>Symbiodinium</taxon>
    </lineage>
</organism>
<gene>
    <name evidence="1" type="primary">Atp13a1</name>
    <name evidence="1" type="ORF">SNEC2469_LOCUS14500</name>
</gene>
<proteinExistence type="predicted"/>
<evidence type="ECO:0000313" key="1">
    <source>
        <dbReference type="EMBL" id="CAE7508155.1"/>
    </source>
</evidence>
<comment type="caution">
    <text evidence="1">The sequence shown here is derived from an EMBL/GenBank/DDBJ whole genome shotgun (WGS) entry which is preliminary data.</text>
</comment>
<feature type="non-terminal residue" evidence="1">
    <location>
        <position position="308"/>
    </location>
</feature>
<dbReference type="EMBL" id="CAJNJA010023249">
    <property type="protein sequence ID" value="CAE7508155.1"/>
    <property type="molecule type" value="Genomic_DNA"/>
</dbReference>
<dbReference type="GO" id="GO:0003723">
    <property type="term" value="F:RNA binding"/>
    <property type="evidence" value="ECO:0007669"/>
    <property type="project" value="TreeGrafter"/>
</dbReference>
<dbReference type="AlphaFoldDB" id="A0A812T369"/>
<dbReference type="PANTHER" id="PTHR21228">
    <property type="entry name" value="FAST LEU-RICH DOMAIN-CONTAINING"/>
    <property type="match status" value="1"/>
</dbReference>
<evidence type="ECO:0000313" key="2">
    <source>
        <dbReference type="Proteomes" id="UP000601435"/>
    </source>
</evidence>
<dbReference type="GO" id="GO:0044528">
    <property type="term" value="P:regulation of mitochondrial mRNA stability"/>
    <property type="evidence" value="ECO:0007669"/>
    <property type="project" value="TreeGrafter"/>
</dbReference>
<protein>
    <submittedName>
        <fullName evidence="1">Atp13a1 protein</fullName>
    </submittedName>
</protein>
<dbReference type="GO" id="GO:0005759">
    <property type="term" value="C:mitochondrial matrix"/>
    <property type="evidence" value="ECO:0007669"/>
    <property type="project" value="TreeGrafter"/>
</dbReference>